<reference evidence="1 2" key="2">
    <citation type="submission" date="2019-09" db="EMBL/GenBank/DDBJ databases">
        <title>Mesorhizobium sp. MaA-C15 isolated from Microcystis aeruginosa.</title>
        <authorList>
            <person name="Jeong S.E."/>
            <person name="Jin H.M."/>
            <person name="Jeon C.O."/>
        </authorList>
    </citation>
    <scope>NUCLEOTIDE SEQUENCE [LARGE SCALE GENOMIC DNA]</scope>
    <source>
        <strain evidence="1 2">MaA-C15</strain>
    </source>
</reference>
<evidence type="ECO:0000313" key="1">
    <source>
        <dbReference type="EMBL" id="TYR30561.1"/>
    </source>
</evidence>
<dbReference type="Pfam" id="PF12900">
    <property type="entry name" value="Pyridox_ox_2"/>
    <property type="match status" value="1"/>
</dbReference>
<name>A0A5D4GP04_9HYPH</name>
<gene>
    <name evidence="1" type="ORF">FY036_17770</name>
</gene>
<accession>A0A5D4GP04</accession>
<dbReference type="RefSeq" id="WP_148916097.1">
    <property type="nucleotide sequence ID" value="NZ_VSZS01000066.1"/>
</dbReference>
<dbReference type="SUPFAM" id="SSF50475">
    <property type="entry name" value="FMN-binding split barrel"/>
    <property type="match status" value="1"/>
</dbReference>
<dbReference type="OrthoDB" id="8137294at2"/>
<keyword evidence="2" id="KW-1185">Reference proteome</keyword>
<dbReference type="AlphaFoldDB" id="A0A5D4GP04"/>
<dbReference type="EMBL" id="VSZS01000066">
    <property type="protein sequence ID" value="TYR30561.1"/>
    <property type="molecule type" value="Genomic_DNA"/>
</dbReference>
<proteinExistence type="predicted"/>
<sequence>MIVRELSKAECLAALSANRVAKLACARDNRPYVVPLFYAYADGWAYAFTMPGRKLDTMRTNPAVALLVEEATAGGWRSVVAEGPFEELPDRIGFKHQREHAWALLSRHADWWEPGALKPVRPPISDQSRHVFFRIHIETTSGREGVPE</sequence>
<evidence type="ECO:0000313" key="2">
    <source>
        <dbReference type="Proteomes" id="UP000323258"/>
    </source>
</evidence>
<protein>
    <submittedName>
        <fullName evidence="1">Pyridoxamine 5'-phosphate oxidase family protein</fullName>
    </submittedName>
</protein>
<reference evidence="1 2" key="1">
    <citation type="submission" date="2019-08" db="EMBL/GenBank/DDBJ databases">
        <authorList>
            <person name="Seo Y.L."/>
        </authorList>
    </citation>
    <scope>NUCLEOTIDE SEQUENCE [LARGE SCALE GENOMIC DNA]</scope>
    <source>
        <strain evidence="1 2">MaA-C15</strain>
    </source>
</reference>
<organism evidence="1 2">
    <name type="scientific">Neoaquamicrobium microcysteis</name>
    <dbReference type="NCBI Taxonomy" id="2682781"/>
    <lineage>
        <taxon>Bacteria</taxon>
        <taxon>Pseudomonadati</taxon>
        <taxon>Pseudomonadota</taxon>
        <taxon>Alphaproteobacteria</taxon>
        <taxon>Hyphomicrobiales</taxon>
        <taxon>Phyllobacteriaceae</taxon>
        <taxon>Neoaquamicrobium</taxon>
    </lineage>
</organism>
<dbReference type="InterPro" id="IPR024747">
    <property type="entry name" value="Pyridox_Oxase-rel"/>
</dbReference>
<dbReference type="InterPro" id="IPR012349">
    <property type="entry name" value="Split_barrel_FMN-bd"/>
</dbReference>
<dbReference type="Proteomes" id="UP000323258">
    <property type="component" value="Unassembled WGS sequence"/>
</dbReference>
<dbReference type="Gene3D" id="2.30.110.10">
    <property type="entry name" value="Electron Transport, Fmn-binding Protein, Chain A"/>
    <property type="match status" value="1"/>
</dbReference>
<comment type="caution">
    <text evidence="1">The sequence shown here is derived from an EMBL/GenBank/DDBJ whole genome shotgun (WGS) entry which is preliminary data.</text>
</comment>